<keyword evidence="18" id="KW-0560">Oxidoreductase</keyword>
<dbReference type="PROSITE" id="PS00642">
    <property type="entry name" value="COMPLEX1_75K_2"/>
    <property type="match status" value="1"/>
</dbReference>
<evidence type="ECO:0000256" key="12">
    <source>
        <dbReference type="ARBA" id="ARBA00026021"/>
    </source>
</evidence>
<evidence type="ECO:0000256" key="10">
    <source>
        <dbReference type="ARBA" id="ARBA00023027"/>
    </source>
</evidence>
<dbReference type="CDD" id="cd02771">
    <property type="entry name" value="MopB_NDH-1_NuoG2-N7"/>
    <property type="match status" value="1"/>
</dbReference>
<dbReference type="Gene3D" id="3.30.200.210">
    <property type="match status" value="1"/>
</dbReference>
<dbReference type="GO" id="GO:0046872">
    <property type="term" value="F:metal ion binding"/>
    <property type="evidence" value="ECO:0007669"/>
    <property type="project" value="UniProtKB-UniRule"/>
</dbReference>
<dbReference type="Pfam" id="PF10588">
    <property type="entry name" value="NADH-G_4Fe-4S_3"/>
    <property type="match status" value="1"/>
</dbReference>
<comment type="caution">
    <text evidence="18">The sequence shown here is derived from an EMBL/GenBank/DDBJ whole genome shotgun (WGS) entry which is preliminary data.</text>
</comment>
<dbReference type="CDD" id="cd00207">
    <property type="entry name" value="fer2"/>
    <property type="match status" value="1"/>
</dbReference>
<dbReference type="InterPro" id="IPR010228">
    <property type="entry name" value="NADH_UbQ_OxRdtase_Gsu"/>
</dbReference>
<dbReference type="RefSeq" id="WP_123657530.1">
    <property type="nucleotide sequence ID" value="NZ_AYKG01000012.1"/>
</dbReference>
<dbReference type="InterPro" id="IPR009010">
    <property type="entry name" value="Asp_de-COase-like_dom_sf"/>
</dbReference>
<dbReference type="PROSITE" id="PS00641">
    <property type="entry name" value="COMPLEX1_75K_1"/>
    <property type="match status" value="1"/>
</dbReference>
<dbReference type="SUPFAM" id="SSF54292">
    <property type="entry name" value="2Fe-2S ferredoxin-like"/>
    <property type="match status" value="1"/>
</dbReference>
<dbReference type="AlphaFoldDB" id="A0A423PWK3"/>
<feature type="domain" description="2Fe-2S ferredoxin-type" evidence="15">
    <location>
        <begin position="1"/>
        <end position="83"/>
    </location>
</feature>
<dbReference type="PROSITE" id="PS51839">
    <property type="entry name" value="4FE4S_HC3"/>
    <property type="match status" value="1"/>
</dbReference>
<evidence type="ECO:0000256" key="2">
    <source>
        <dbReference type="ARBA" id="ARBA00005404"/>
    </source>
</evidence>
<dbReference type="InterPro" id="IPR019574">
    <property type="entry name" value="NADH_UbQ_OxRdtase_Gsu_4Fe4S-bd"/>
</dbReference>
<dbReference type="Pfam" id="PF13510">
    <property type="entry name" value="Fer2_4"/>
    <property type="match status" value="1"/>
</dbReference>
<comment type="cofactor">
    <cofactor evidence="1 14">
        <name>[4Fe-4S] cluster</name>
        <dbReference type="ChEBI" id="CHEBI:49883"/>
    </cofactor>
</comment>
<evidence type="ECO:0000256" key="5">
    <source>
        <dbReference type="ARBA" id="ARBA00022719"/>
    </source>
</evidence>
<evidence type="ECO:0000313" key="19">
    <source>
        <dbReference type="Proteomes" id="UP000285310"/>
    </source>
</evidence>
<dbReference type="PROSITE" id="PS51085">
    <property type="entry name" value="2FE2S_FER_2"/>
    <property type="match status" value="1"/>
</dbReference>
<dbReference type="OrthoDB" id="9810782at2"/>
<evidence type="ECO:0000259" key="15">
    <source>
        <dbReference type="PROSITE" id="PS51085"/>
    </source>
</evidence>
<accession>A0A423PWK3</accession>
<dbReference type="InterPro" id="IPR036010">
    <property type="entry name" value="2Fe-2S_ferredoxin-like_sf"/>
</dbReference>
<dbReference type="PROSITE" id="PS51669">
    <property type="entry name" value="4FE4S_MOW_BIS_MGD"/>
    <property type="match status" value="1"/>
</dbReference>
<dbReference type="Pfam" id="PF00384">
    <property type="entry name" value="Molybdopterin"/>
    <property type="match status" value="1"/>
</dbReference>
<sequence>MAHITIDGREYDVDDTENLLAVALSKGFDLPYFCWHPELHSVGACRQCAVKSYRNDEDEKGMVVMACMTPCSDGGRFEIDDEEAAEMRAQVIEWLMTNHPHDCPVCEEGGECHLQDMTLMTGHTQRRYRGAKRTHTNQDLGPFINHEMNRCIACYRCVRYYRDYADGDDLRALGSHNNVYFGRERDGAFDNEFSGNLVEVCPTGVFTDKTLGAHYNRKWDMQNAPGICTHCSLGCNTSPGSRQGVLKRIQNRFHGEINHYFLCDRGRFGAGFVNRDDRPRQPLVRNADGVLEPRDMDAMRATMEEVLAATTGMIGVGSPRASLEDNYALRNLVGADFFTTGMSAHDQAASLAGKAALEAHAERIATLREVESCDAVLVLGEDVTQTAPRVALSLRQARRNRHLELAAQNKIPKWHARAVRDIGQYNNSPIFSATTQATRLDDIVIEPQRLRPDGIAELGFAIAHALDNTAPAVKQLDDDTQALVDSIAATLKGAKKPLIVAGTSLGDPAIVHAANNAMKALAAANAEARLFVTFAEANSLGLAMMDAPDIEQAFTAIENGTADTLVVMQNCLYERAPKARVDAVVKKAKNVIVMDHSLNRTVGEAATHVLPAGSFAEADGTLVNNEGRAQRFFQVFIPDAPMQEGWRWAADLADVAGRDPEWAGMDDIIDAIVADYPALAGIKDAAPSQSFRKFGMRFPRSPHRYAARTALYANVNVRERRPTVDADSPLSYSMEGYYGEGQPPSTLAFAWSPGWDSNQAAITRFQDEVGGHLKGGDPGTRLITPGTDTAFAPADVTRVDGWQAVPMYHIFGSESQSARAEAIAERMPEPVFRVNAEGAKTLGITPGNDLSLTIDGETHAFPLDVDPSLPDQTIAVPVGMHGVCGVRLPVGVEPK</sequence>
<dbReference type="EMBL" id="AYKG01000012">
    <property type="protein sequence ID" value="ROO29990.1"/>
    <property type="molecule type" value="Genomic_DNA"/>
</dbReference>
<evidence type="ECO:0000256" key="13">
    <source>
        <dbReference type="ARBA" id="ARBA00047712"/>
    </source>
</evidence>
<comment type="similarity">
    <text evidence="2 14">Belongs to the complex I 75 kDa subunit family.</text>
</comment>
<keyword evidence="8 14" id="KW-0408">Iron</keyword>
<dbReference type="InterPro" id="IPR050123">
    <property type="entry name" value="Prok_molybdopt-oxidoreductase"/>
</dbReference>
<dbReference type="Gene3D" id="3.10.20.740">
    <property type="match status" value="1"/>
</dbReference>
<organism evidence="18 19">
    <name type="scientific">Salinisphaera japonica YTM-1</name>
    <dbReference type="NCBI Taxonomy" id="1209778"/>
    <lineage>
        <taxon>Bacteria</taxon>
        <taxon>Pseudomonadati</taxon>
        <taxon>Pseudomonadota</taxon>
        <taxon>Gammaproteobacteria</taxon>
        <taxon>Salinisphaerales</taxon>
        <taxon>Salinisphaeraceae</taxon>
        <taxon>Salinisphaera</taxon>
    </lineage>
</organism>
<dbReference type="PANTHER" id="PTHR43105:SF10">
    <property type="entry name" value="NADH-QUINONE OXIDOREDUCTASE SUBUNIT G"/>
    <property type="match status" value="1"/>
</dbReference>
<evidence type="ECO:0000313" key="18">
    <source>
        <dbReference type="EMBL" id="ROO29990.1"/>
    </source>
</evidence>
<evidence type="ECO:0000256" key="6">
    <source>
        <dbReference type="ARBA" id="ARBA00022723"/>
    </source>
</evidence>
<dbReference type="Pfam" id="PF22117">
    <property type="entry name" value="Fer4_Nqo3"/>
    <property type="match status" value="1"/>
</dbReference>
<dbReference type="GO" id="GO:0051537">
    <property type="term" value="F:2 iron, 2 sulfur cluster binding"/>
    <property type="evidence" value="ECO:0007669"/>
    <property type="project" value="UniProtKB-UniRule"/>
</dbReference>
<evidence type="ECO:0000256" key="3">
    <source>
        <dbReference type="ARBA" id="ARBA00022485"/>
    </source>
</evidence>
<gene>
    <name evidence="18" type="ORF">SAJA_04920</name>
</gene>
<keyword evidence="3 14" id="KW-0004">4Fe-4S</keyword>
<dbReference type="EC" id="7.1.1.-" evidence="14"/>
<dbReference type="GO" id="GO:0003954">
    <property type="term" value="F:NADH dehydrogenase activity"/>
    <property type="evidence" value="ECO:0007669"/>
    <property type="project" value="TreeGrafter"/>
</dbReference>
<dbReference type="PANTHER" id="PTHR43105">
    <property type="entry name" value="RESPIRATORY NITRATE REDUCTASE"/>
    <property type="match status" value="1"/>
</dbReference>
<comment type="function">
    <text evidence="14">NDH-1 shuttles electrons from NADH, via FMN and iron-sulfur (Fe-S) centers, to quinones in the respiratory chain. Couples the redox reaction to proton translocation (for every two electrons transferred, four hydrogen ions are translocated across the cytoplasmic membrane), and thus conserves the redox energy in a proton gradient.</text>
</comment>
<dbReference type="GO" id="GO:0008137">
    <property type="term" value="F:NADH dehydrogenase (ubiquinone) activity"/>
    <property type="evidence" value="ECO:0007669"/>
    <property type="project" value="UniProtKB-UniRule"/>
</dbReference>
<keyword evidence="6 14" id="KW-0479">Metal-binding</keyword>
<dbReference type="InParanoid" id="A0A423PWK3"/>
<reference evidence="18 19" key="1">
    <citation type="submission" date="2013-10" db="EMBL/GenBank/DDBJ databases">
        <title>Salinisphaera japonica YTM-1 Genome Sequencing.</title>
        <authorList>
            <person name="Lai Q."/>
            <person name="Li C."/>
            <person name="Shao Z."/>
        </authorList>
    </citation>
    <scope>NUCLEOTIDE SEQUENCE [LARGE SCALE GENOMIC DNA]</scope>
    <source>
        <strain evidence="18 19">YTM-1</strain>
    </source>
</reference>
<comment type="cofactor">
    <cofactor evidence="14">
        <name>[2Fe-2S] cluster</name>
        <dbReference type="ChEBI" id="CHEBI:190135"/>
    </cofactor>
    <text evidence="14">Binds 1 [2Fe-2S] cluster per subunit.</text>
</comment>
<evidence type="ECO:0000256" key="14">
    <source>
        <dbReference type="RuleBase" id="RU003525"/>
    </source>
</evidence>
<keyword evidence="19" id="KW-1185">Reference proteome</keyword>
<comment type="catalytic activity">
    <reaction evidence="13 14">
        <text>a quinone + NADH + 5 H(+)(in) = a quinol + NAD(+) + 4 H(+)(out)</text>
        <dbReference type="Rhea" id="RHEA:57888"/>
        <dbReference type="ChEBI" id="CHEBI:15378"/>
        <dbReference type="ChEBI" id="CHEBI:24646"/>
        <dbReference type="ChEBI" id="CHEBI:57540"/>
        <dbReference type="ChEBI" id="CHEBI:57945"/>
        <dbReference type="ChEBI" id="CHEBI:132124"/>
    </reaction>
</comment>
<feature type="domain" description="4Fe-4S His(Cys)3-ligated-type" evidence="17">
    <location>
        <begin position="83"/>
        <end position="122"/>
    </location>
</feature>
<dbReference type="NCBIfam" id="TIGR01973">
    <property type="entry name" value="NuoG"/>
    <property type="match status" value="1"/>
</dbReference>
<evidence type="ECO:0000256" key="4">
    <source>
        <dbReference type="ARBA" id="ARBA00022714"/>
    </source>
</evidence>
<dbReference type="InterPro" id="IPR001041">
    <property type="entry name" value="2Fe-2S_ferredoxin-type"/>
</dbReference>
<keyword evidence="11" id="KW-0830">Ubiquinone</keyword>
<dbReference type="GO" id="GO:0016020">
    <property type="term" value="C:membrane"/>
    <property type="evidence" value="ECO:0007669"/>
    <property type="project" value="InterPro"/>
</dbReference>
<dbReference type="Gene3D" id="3.40.50.740">
    <property type="match status" value="1"/>
</dbReference>
<dbReference type="SMART" id="SM00926">
    <property type="entry name" value="Molybdop_Fe4S4"/>
    <property type="match status" value="1"/>
</dbReference>
<evidence type="ECO:0000256" key="7">
    <source>
        <dbReference type="ARBA" id="ARBA00022967"/>
    </source>
</evidence>
<feature type="domain" description="4Fe-4S Mo/W bis-MGD-type" evidence="16">
    <location>
        <begin position="221"/>
        <end position="277"/>
    </location>
</feature>
<dbReference type="InterPro" id="IPR000283">
    <property type="entry name" value="NADH_UbQ_OxRdtase_75kDa_su_CS"/>
</dbReference>
<keyword evidence="5 14" id="KW-0874">Quinone</keyword>
<evidence type="ECO:0000256" key="11">
    <source>
        <dbReference type="ARBA" id="ARBA00023075"/>
    </source>
</evidence>
<dbReference type="FunFam" id="3.10.20.740:FF:000002">
    <property type="entry name" value="NADH-quinone oxidoreductase"/>
    <property type="match status" value="1"/>
</dbReference>
<dbReference type="GO" id="GO:0048038">
    <property type="term" value="F:quinone binding"/>
    <property type="evidence" value="ECO:0007669"/>
    <property type="project" value="UniProtKB-UniRule"/>
</dbReference>
<dbReference type="GO" id="GO:0042773">
    <property type="term" value="P:ATP synthesis coupled electron transport"/>
    <property type="evidence" value="ECO:0007669"/>
    <property type="project" value="InterPro"/>
</dbReference>
<evidence type="ECO:0000256" key="1">
    <source>
        <dbReference type="ARBA" id="ARBA00001966"/>
    </source>
</evidence>
<keyword evidence="7 14" id="KW-1278">Translocase</keyword>
<evidence type="ECO:0000259" key="17">
    <source>
        <dbReference type="PROSITE" id="PS51839"/>
    </source>
</evidence>
<dbReference type="InterPro" id="IPR006656">
    <property type="entry name" value="Mopterin_OxRdtase"/>
</dbReference>
<dbReference type="Proteomes" id="UP000285310">
    <property type="component" value="Unassembled WGS sequence"/>
</dbReference>
<dbReference type="SMART" id="SM00929">
    <property type="entry name" value="NADH-G_4Fe-4S_3"/>
    <property type="match status" value="1"/>
</dbReference>
<dbReference type="CDD" id="cd02788">
    <property type="entry name" value="MopB_CT_NDH-1_NuoG2-N7"/>
    <property type="match status" value="1"/>
</dbReference>
<dbReference type="InterPro" id="IPR054351">
    <property type="entry name" value="NADH_UbQ_OxRdtase_ferredoxin"/>
</dbReference>
<dbReference type="GO" id="GO:0051539">
    <property type="term" value="F:4 iron, 4 sulfur cluster binding"/>
    <property type="evidence" value="ECO:0007669"/>
    <property type="project" value="UniProtKB-KW"/>
</dbReference>
<keyword evidence="9 14" id="KW-0411">Iron-sulfur</keyword>
<proteinExistence type="inferred from homology"/>
<protein>
    <recommendedName>
        <fullName evidence="14">NADH-quinone oxidoreductase</fullName>
        <ecNumber evidence="14">7.1.1.-</ecNumber>
    </recommendedName>
</protein>
<dbReference type="PROSITE" id="PS00643">
    <property type="entry name" value="COMPLEX1_75K_3"/>
    <property type="match status" value="1"/>
</dbReference>
<dbReference type="SUPFAM" id="SSF50692">
    <property type="entry name" value="ADC-like"/>
    <property type="match status" value="1"/>
</dbReference>
<evidence type="ECO:0000256" key="8">
    <source>
        <dbReference type="ARBA" id="ARBA00023004"/>
    </source>
</evidence>
<keyword evidence="4 14" id="KW-0001">2Fe-2S</keyword>
<name>A0A423PWK3_9GAMM</name>
<evidence type="ECO:0000256" key="9">
    <source>
        <dbReference type="ARBA" id="ARBA00023014"/>
    </source>
</evidence>
<dbReference type="InterPro" id="IPR006963">
    <property type="entry name" value="Mopterin_OxRdtase_4Fe-4S_dom"/>
</dbReference>
<dbReference type="SUPFAM" id="SSF54862">
    <property type="entry name" value="4Fe-4S ferredoxins"/>
    <property type="match status" value="1"/>
</dbReference>
<comment type="subunit">
    <text evidence="12">Composed of 13 different subunits. Subunits NuoCD, E, F, and G constitute the peripheral sector of the complex.</text>
</comment>
<dbReference type="SUPFAM" id="SSF53706">
    <property type="entry name" value="Formate dehydrogenase/DMSO reductase, domains 1-3"/>
    <property type="match status" value="1"/>
</dbReference>
<keyword evidence="10 14" id="KW-0520">NAD</keyword>
<dbReference type="Pfam" id="PF04879">
    <property type="entry name" value="Molybdop_Fe4S4"/>
    <property type="match status" value="1"/>
</dbReference>
<dbReference type="FunCoup" id="A0A423PWK3">
    <property type="interactions" value="419"/>
</dbReference>
<evidence type="ECO:0000259" key="16">
    <source>
        <dbReference type="PROSITE" id="PS51669"/>
    </source>
</evidence>